<dbReference type="Proteomes" id="UP000887565">
    <property type="component" value="Unplaced"/>
</dbReference>
<evidence type="ECO:0000313" key="1">
    <source>
        <dbReference type="Proteomes" id="UP000887565"/>
    </source>
</evidence>
<name>A0A915HEU8_ROMCU</name>
<accession>A0A915HEU8</accession>
<keyword evidence="1" id="KW-1185">Reference proteome</keyword>
<evidence type="ECO:0000313" key="2">
    <source>
        <dbReference type="WBParaSite" id="nRc.2.0.1.t00126-RA"/>
    </source>
</evidence>
<proteinExistence type="predicted"/>
<sequence length="73" mass="8339">MIILQIKEGGGPRAQAPACSQQALENPRKKKVELKVKNSWHWPFLVEQRPVRMHSVEKQEGDSYAEINTISLI</sequence>
<dbReference type="AlphaFoldDB" id="A0A915HEU8"/>
<dbReference type="WBParaSite" id="nRc.2.0.1.t00126-RA">
    <property type="protein sequence ID" value="nRc.2.0.1.t00126-RA"/>
    <property type="gene ID" value="nRc.2.0.1.g00126"/>
</dbReference>
<reference evidence="2" key="1">
    <citation type="submission" date="2022-11" db="UniProtKB">
        <authorList>
            <consortium name="WormBaseParasite"/>
        </authorList>
    </citation>
    <scope>IDENTIFICATION</scope>
</reference>
<protein>
    <submittedName>
        <fullName evidence="2">Uncharacterized protein</fullName>
    </submittedName>
</protein>
<organism evidence="1 2">
    <name type="scientific">Romanomermis culicivorax</name>
    <name type="common">Nematode worm</name>
    <dbReference type="NCBI Taxonomy" id="13658"/>
    <lineage>
        <taxon>Eukaryota</taxon>
        <taxon>Metazoa</taxon>
        <taxon>Ecdysozoa</taxon>
        <taxon>Nematoda</taxon>
        <taxon>Enoplea</taxon>
        <taxon>Dorylaimia</taxon>
        <taxon>Mermithida</taxon>
        <taxon>Mermithoidea</taxon>
        <taxon>Mermithidae</taxon>
        <taxon>Romanomermis</taxon>
    </lineage>
</organism>